<sequence length="104" mass="11074">MYDSRSPSRMASSSPRHQQCRRLACRLRPRARPSLAPAPSCGLIRTRRPRAVACSSPALSASSATLPLARARTDPWSSSAADLVGNHRSTVVAGVHGRRGGASR</sequence>
<keyword evidence="3" id="KW-1185">Reference proteome</keyword>
<organism evidence="2 3">
    <name type="scientific">Panicum virgatum</name>
    <name type="common">Blackwell switchgrass</name>
    <dbReference type="NCBI Taxonomy" id="38727"/>
    <lineage>
        <taxon>Eukaryota</taxon>
        <taxon>Viridiplantae</taxon>
        <taxon>Streptophyta</taxon>
        <taxon>Embryophyta</taxon>
        <taxon>Tracheophyta</taxon>
        <taxon>Spermatophyta</taxon>
        <taxon>Magnoliopsida</taxon>
        <taxon>Liliopsida</taxon>
        <taxon>Poales</taxon>
        <taxon>Poaceae</taxon>
        <taxon>PACMAD clade</taxon>
        <taxon>Panicoideae</taxon>
        <taxon>Panicodae</taxon>
        <taxon>Paniceae</taxon>
        <taxon>Panicinae</taxon>
        <taxon>Panicum</taxon>
        <taxon>Panicum sect. Hiantes</taxon>
    </lineage>
</organism>
<reference evidence="2" key="1">
    <citation type="submission" date="2020-05" db="EMBL/GenBank/DDBJ databases">
        <title>WGS assembly of Panicum virgatum.</title>
        <authorList>
            <person name="Lovell J.T."/>
            <person name="Jenkins J."/>
            <person name="Shu S."/>
            <person name="Juenger T.E."/>
            <person name="Schmutz J."/>
        </authorList>
    </citation>
    <scope>NUCLEOTIDE SEQUENCE</scope>
    <source>
        <strain evidence="2">AP13</strain>
    </source>
</reference>
<accession>A0A8T0PCC3</accession>
<feature type="compositionally biased region" description="Low complexity" evidence="1">
    <location>
        <begin position="1"/>
        <end position="16"/>
    </location>
</feature>
<evidence type="ECO:0000313" key="3">
    <source>
        <dbReference type="Proteomes" id="UP000823388"/>
    </source>
</evidence>
<name>A0A8T0PCC3_PANVG</name>
<feature type="region of interest" description="Disordered" evidence="1">
    <location>
        <begin position="1"/>
        <end position="20"/>
    </location>
</feature>
<evidence type="ECO:0000313" key="2">
    <source>
        <dbReference type="EMBL" id="KAG2558595.1"/>
    </source>
</evidence>
<evidence type="ECO:0000256" key="1">
    <source>
        <dbReference type="SAM" id="MobiDB-lite"/>
    </source>
</evidence>
<protein>
    <submittedName>
        <fullName evidence="2">Uncharacterized protein</fullName>
    </submittedName>
</protein>
<gene>
    <name evidence="2" type="ORF">PVAP13_8NG277601</name>
</gene>
<proteinExistence type="predicted"/>
<dbReference type="EMBL" id="CM029052">
    <property type="protein sequence ID" value="KAG2558595.1"/>
    <property type="molecule type" value="Genomic_DNA"/>
</dbReference>
<comment type="caution">
    <text evidence="2">The sequence shown here is derived from an EMBL/GenBank/DDBJ whole genome shotgun (WGS) entry which is preliminary data.</text>
</comment>
<dbReference type="Proteomes" id="UP000823388">
    <property type="component" value="Chromosome 8N"/>
</dbReference>
<dbReference type="AlphaFoldDB" id="A0A8T0PCC3"/>